<sequence length="104" mass="12178">MGRARENFNSVYFKDETGAQMSFANGSYANKLRFIFWNLMDSHVLKLEGPACDFTIEAWAKRAYLVQEDRRTHEVKRYEIMNCTYRELSGKISKKHSPEETPSC</sequence>
<dbReference type="OrthoDB" id="1004625at2"/>
<dbReference type="RefSeq" id="WP_018696064.1">
    <property type="nucleotide sequence ID" value="NZ_CP102251.1"/>
</dbReference>
<organism evidence="1 2">
    <name type="scientific">Alistipes onderdonkii</name>
    <dbReference type="NCBI Taxonomy" id="328813"/>
    <lineage>
        <taxon>Bacteria</taxon>
        <taxon>Pseudomonadati</taxon>
        <taxon>Bacteroidota</taxon>
        <taxon>Bacteroidia</taxon>
        <taxon>Bacteroidales</taxon>
        <taxon>Rikenellaceae</taxon>
        <taxon>Alistipes</taxon>
    </lineage>
</organism>
<evidence type="ECO:0000313" key="2">
    <source>
        <dbReference type="Proteomes" id="UP000195772"/>
    </source>
</evidence>
<dbReference type="AlphaFoldDB" id="A0A1Y3QZG4"/>
<evidence type="ECO:0000313" key="1">
    <source>
        <dbReference type="EMBL" id="OUN01950.1"/>
    </source>
</evidence>
<comment type="caution">
    <text evidence="1">The sequence shown here is derived from an EMBL/GenBank/DDBJ whole genome shotgun (WGS) entry which is preliminary data.</text>
</comment>
<protein>
    <submittedName>
        <fullName evidence="1">Uncharacterized protein</fullName>
    </submittedName>
</protein>
<proteinExistence type="predicted"/>
<name>A0A1Y3QZG4_9BACT</name>
<gene>
    <name evidence="1" type="ORF">B5G41_13980</name>
</gene>
<dbReference type="Proteomes" id="UP000195772">
    <property type="component" value="Unassembled WGS sequence"/>
</dbReference>
<dbReference type="EMBL" id="NFHB01000011">
    <property type="protein sequence ID" value="OUN01950.1"/>
    <property type="molecule type" value="Genomic_DNA"/>
</dbReference>
<reference evidence="2" key="1">
    <citation type="submission" date="2017-04" db="EMBL/GenBank/DDBJ databases">
        <title>Function of individual gut microbiota members based on whole genome sequencing of pure cultures obtained from chicken caecum.</title>
        <authorList>
            <person name="Medvecky M."/>
            <person name="Cejkova D."/>
            <person name="Polansky O."/>
            <person name="Karasova D."/>
            <person name="Kubasova T."/>
            <person name="Cizek A."/>
            <person name="Rychlik I."/>
        </authorList>
    </citation>
    <scope>NUCLEOTIDE SEQUENCE [LARGE SCALE GENOMIC DNA]</scope>
    <source>
        <strain evidence="2">An90</strain>
    </source>
</reference>
<accession>A0A1Y3QZG4</accession>